<dbReference type="GO" id="GO:0052913">
    <property type="term" value="F:16S rRNA (guanine(966)-N(2))-methyltransferase activity"/>
    <property type="evidence" value="ECO:0007669"/>
    <property type="project" value="UniProtKB-EC"/>
</dbReference>
<dbReference type="OrthoDB" id="9803017at2"/>
<dbReference type="InterPro" id="IPR002052">
    <property type="entry name" value="DNA_methylase_N6_adenine_CS"/>
</dbReference>
<dbReference type="Pfam" id="PF03602">
    <property type="entry name" value="Cons_hypoth95"/>
    <property type="match status" value="1"/>
</dbReference>
<reference evidence="4 5" key="2">
    <citation type="submission" date="2017-06" db="EMBL/GenBank/DDBJ databases">
        <authorList>
            <person name="Kim H.J."/>
            <person name="Triplett B.A."/>
        </authorList>
    </citation>
    <scope>NUCLEOTIDE SEQUENCE [LARGE SCALE GENOMIC DNA]</scope>
    <source>
        <strain evidence="4">Kingella_eburonensis</strain>
    </source>
</reference>
<reference evidence="3" key="1">
    <citation type="submission" date="2017-05" db="EMBL/GenBank/DDBJ databases">
        <authorList>
            <person name="Song R."/>
            <person name="Chenine A.L."/>
            <person name="Ruprecht R.M."/>
        </authorList>
    </citation>
    <scope>NUCLEOTIDE SEQUENCE</scope>
    <source>
        <strain evidence="3">Kingella_eburonensis</strain>
    </source>
</reference>
<organism evidence="4 5">
    <name type="scientific">Kingella negevensis</name>
    <dbReference type="NCBI Taxonomy" id="1522312"/>
    <lineage>
        <taxon>Bacteria</taxon>
        <taxon>Pseudomonadati</taxon>
        <taxon>Pseudomonadota</taxon>
        <taxon>Betaproteobacteria</taxon>
        <taxon>Neisseriales</taxon>
        <taxon>Neisseriaceae</taxon>
        <taxon>Kingella</taxon>
    </lineage>
</organism>
<dbReference type="STRING" id="1522312.GCA_900177895_00055"/>
<evidence type="ECO:0000256" key="1">
    <source>
        <dbReference type="ARBA" id="ARBA00022603"/>
    </source>
</evidence>
<keyword evidence="5" id="KW-1185">Reference proteome</keyword>
<dbReference type="AlphaFoldDB" id="A0A238THB1"/>
<dbReference type="PANTHER" id="PTHR43542">
    <property type="entry name" value="METHYLTRANSFERASE"/>
    <property type="match status" value="1"/>
</dbReference>
<name>A0A238THB1_9NEIS</name>
<gene>
    <name evidence="4" type="primary">rsmD</name>
    <name evidence="3" type="ORF">KEBURONENSIS_02137</name>
    <name evidence="4" type="ORF">KEBURONENSIS_02142</name>
</gene>
<protein>
    <submittedName>
        <fullName evidence="4">Ribosomal RNA small subunit methyltransferase D</fullName>
        <ecNumber evidence="4">2.1.1.171</ecNumber>
    </submittedName>
</protein>
<sequence>MKTQSKINAKHQNQVRIIGGTHRGRKLTFASADGLRPTPDSVRERLFNWLGQDLTGQNVLDLFAGSGALGFEAASRHAKQVTMCETNRETVRQLQGLSREFGFSGCVNVMAQDGLQFLKTTDKQFDTVFLDPPFAWQNWQDLFAVLQPRLQENAAIYIEAGSLPEMPEWLEVYREGRAGQSHFVLLHHMQQID</sequence>
<dbReference type="InterPro" id="IPR029063">
    <property type="entry name" value="SAM-dependent_MTases_sf"/>
</dbReference>
<accession>A0A238THB1</accession>
<dbReference type="PANTHER" id="PTHR43542:SF1">
    <property type="entry name" value="METHYLTRANSFERASE"/>
    <property type="match status" value="1"/>
</dbReference>
<dbReference type="EMBL" id="FXUV02000092">
    <property type="protein sequence ID" value="SNB84991.1"/>
    <property type="molecule type" value="Genomic_DNA"/>
</dbReference>
<dbReference type="PIRSF" id="PIRSF004553">
    <property type="entry name" value="CHP00095"/>
    <property type="match status" value="1"/>
</dbReference>
<dbReference type="Gene3D" id="3.40.50.150">
    <property type="entry name" value="Vaccinia Virus protein VP39"/>
    <property type="match status" value="1"/>
</dbReference>
<proteinExistence type="predicted"/>
<dbReference type="NCBIfam" id="TIGR00095">
    <property type="entry name" value="16S rRNA (guanine(966)-N(2))-methyltransferase RsmD"/>
    <property type="match status" value="1"/>
</dbReference>
<evidence type="ECO:0000313" key="3">
    <source>
        <dbReference type="EMBL" id="SMQ13661.1"/>
    </source>
</evidence>
<dbReference type="Proteomes" id="UP000215450">
    <property type="component" value="Unassembled WGS sequence"/>
</dbReference>
<evidence type="ECO:0000313" key="4">
    <source>
        <dbReference type="EMBL" id="SNB84991.1"/>
    </source>
</evidence>
<dbReference type="PROSITE" id="PS00092">
    <property type="entry name" value="N6_MTASE"/>
    <property type="match status" value="1"/>
</dbReference>
<evidence type="ECO:0000256" key="2">
    <source>
        <dbReference type="ARBA" id="ARBA00022679"/>
    </source>
</evidence>
<keyword evidence="2 4" id="KW-0808">Transferase</keyword>
<dbReference type="CDD" id="cd02440">
    <property type="entry name" value="AdoMet_MTases"/>
    <property type="match status" value="1"/>
</dbReference>
<dbReference type="InterPro" id="IPR004398">
    <property type="entry name" value="RNA_MeTrfase_RsmD"/>
</dbReference>
<keyword evidence="1 4" id="KW-0489">Methyltransferase</keyword>
<dbReference type="EC" id="2.1.1.171" evidence="4"/>
<dbReference type="GO" id="GO:0003676">
    <property type="term" value="F:nucleic acid binding"/>
    <property type="evidence" value="ECO:0007669"/>
    <property type="project" value="InterPro"/>
</dbReference>
<dbReference type="SUPFAM" id="SSF53335">
    <property type="entry name" value="S-adenosyl-L-methionine-dependent methyltransferases"/>
    <property type="match status" value="1"/>
</dbReference>
<dbReference type="EMBL" id="FXUV01000090">
    <property type="protein sequence ID" value="SMQ13661.1"/>
    <property type="molecule type" value="Genomic_DNA"/>
</dbReference>
<dbReference type="RefSeq" id="WP_095063548.1">
    <property type="nucleotide sequence ID" value="NZ_FXUV02000092.1"/>
</dbReference>
<evidence type="ECO:0000313" key="5">
    <source>
        <dbReference type="Proteomes" id="UP000215450"/>
    </source>
</evidence>